<reference evidence="6 7" key="1">
    <citation type="submission" date="2023-07" db="EMBL/GenBank/DDBJ databases">
        <title>Genomic Encyclopedia of Type Strains, Phase IV (KMG-IV): sequencing the most valuable type-strain genomes for metagenomic binning, comparative biology and taxonomic classification.</title>
        <authorList>
            <person name="Goeker M."/>
        </authorList>
    </citation>
    <scope>NUCLEOTIDE SEQUENCE [LARGE SCALE GENOMIC DNA]</scope>
    <source>
        <strain evidence="6 7">DSM 23948</strain>
    </source>
</reference>
<dbReference type="Pfam" id="PF25796">
    <property type="entry name" value="BREX_BrxC_4th"/>
    <property type="match status" value="1"/>
</dbReference>
<evidence type="ECO:0000313" key="7">
    <source>
        <dbReference type="Proteomes" id="UP001231362"/>
    </source>
</evidence>
<evidence type="ECO:0000313" key="6">
    <source>
        <dbReference type="EMBL" id="MDQ0156523.1"/>
    </source>
</evidence>
<keyword evidence="7" id="KW-1185">Reference proteome</keyword>
<feature type="domain" description="Probable ATP-binding protein BrxC alpha-helical" evidence="4">
    <location>
        <begin position="865"/>
        <end position="991"/>
    </location>
</feature>
<feature type="domain" description="Probable ATP-binding protein BrxC 4th six-stranded beta-sheet" evidence="5">
    <location>
        <begin position="557"/>
        <end position="725"/>
    </location>
</feature>
<dbReference type="Pfam" id="PF25792">
    <property type="entry name" value="BREX_BrxC_helical"/>
    <property type="match status" value="1"/>
</dbReference>
<gene>
    <name evidence="6" type="ORF">J2S07_002844</name>
</gene>
<dbReference type="Proteomes" id="UP001231362">
    <property type="component" value="Unassembled WGS sequence"/>
</dbReference>
<evidence type="ECO:0000256" key="2">
    <source>
        <dbReference type="SAM" id="MobiDB-lite"/>
    </source>
</evidence>
<protein>
    <recommendedName>
        <fullName evidence="8">BREX system P-loop protein BrxC</fullName>
    </recommendedName>
</protein>
<sequence length="1193" mass="138863">MVIKEIFKKDIFRPINGVVQAGQLDHETIKTELEEYVMTEEVTEYFQKFYENYSAVYNTPTKDIGVWLSGFFGSGKSHFLKILSYLLDGKEIDAKKPYEYFIEKTNNQKLLSMMKEVDGKDSDAILFNIDSMSSSGATNKERIVEVFLRVFNRHLGYSDTLWLADMERQLDEEGKYKEFKEIIHRLYDTEWEDFRLKAVIRRKKIVQALVETGYDEETANSFFEISKNTFSMTSEKLSQLIAEYCRNRGKEYRLVFLVDEVGQYIGTDVNLMLNLQTVVEDIGGATMGQAWVIVTSQEKIKAVANIHSTNDFSKIQGRFATRINLSSANTDEVIKRRILEKTDTADKTLKMTYEPIEQLVRNRLSFDPNTTQFRSGYRSAEEFSALYPFVPYQVDLLQKVFNKIRIHGEGGTSLAHGERSLLKAFQEAAKLNAEEQIGNLVTLAEFFPSIRNFLETSITRTISRAEDRARNNENILPEDISVLKVLYLIKGIDEIKATPNNIATLLLETINDDQNDLPIKESLNRLEQAMFIEKHADGTYSFLSDEEQEINKEIRSVEVNPTKIKEQLGDLFFTKMYPKTKYDYRKDTPPFDFNKRFDNYSKGNMTHPLTMQIFSVYMSDMEAALKANSGQMVICLDEELVAEAEAAIKYSEQVQRYVNLKRNNSTTQAQHRIYDAKLAAIDEFEQKAEELLKKACEKAHFYIQGQERSFKGSFENQVNSAFDMLISNTYKYLDYIDVPIAFKSYKEDWKRLAEQGIDNDLLQMTSNRKAYDELKDYFEDVARKHEKPSIKVIIEKYHAVPYGWSEYDIIGLILAHMNAGKVNLHLGDDKFTPDHSNFYDRLARVSEREKIRVIPEIEVDSKIRREFISLIRDFFGRSVAGDTYQEFANAIEVELKERFQSPLEDIRLKRQNARLRNYPYPGEREINALSMGLQKLLQIRNPEQMVKEFINAEDDIDDWFGVLEKLTGFYNKTPITVFDEAVEILEKYQRDLTLIQSTDVQLIKKQITDILTKQEPYRDIPRLPQLTYQLEESVNKEVNEQRQAIQVQVKQMETNLNELKDYYQSMQSIVDYIETEYYNFNQIKSSILTEASLVTIRALLQQLNEIATRIEKRAKELEEELRKPPVVDPDDSDDTPPVVIREKKSKRIGSNELYRLFFNGRNKIETQQDLDEALNQLRSALLKELKDHTLEID</sequence>
<dbReference type="NCBIfam" id="NF033441">
    <property type="entry name" value="BREX_BrxC"/>
    <property type="match status" value="1"/>
</dbReference>
<evidence type="ECO:0008006" key="8">
    <source>
        <dbReference type="Google" id="ProtNLM"/>
    </source>
</evidence>
<feature type="coiled-coil region" evidence="1">
    <location>
        <begin position="1035"/>
        <end position="1069"/>
    </location>
</feature>
<dbReference type="InterPro" id="IPR058038">
    <property type="entry name" value="BREX_BrxC_wHTH"/>
</dbReference>
<dbReference type="InterPro" id="IPR027417">
    <property type="entry name" value="P-loop_NTPase"/>
</dbReference>
<dbReference type="Pfam" id="PF25791">
    <property type="entry name" value="WHD_BREX_BrxC"/>
    <property type="match status" value="1"/>
</dbReference>
<proteinExistence type="predicted"/>
<comment type="caution">
    <text evidence="6">The sequence shown here is derived from an EMBL/GenBank/DDBJ whole genome shotgun (WGS) entry which is preliminary data.</text>
</comment>
<dbReference type="EMBL" id="JAUSTU010000013">
    <property type="protein sequence ID" value="MDQ0156523.1"/>
    <property type="molecule type" value="Genomic_DNA"/>
</dbReference>
<evidence type="ECO:0000259" key="3">
    <source>
        <dbReference type="Pfam" id="PF25791"/>
    </source>
</evidence>
<feature type="region of interest" description="Disordered" evidence="2">
    <location>
        <begin position="1118"/>
        <end position="1137"/>
    </location>
</feature>
<feature type="domain" description="Probable ATP-binding protein BrxC winged helix-turn-helix" evidence="3">
    <location>
        <begin position="733"/>
        <end position="853"/>
    </location>
</feature>
<name>A0ABT9V6F0_9BACL</name>
<keyword evidence="1" id="KW-0175">Coiled coil</keyword>
<dbReference type="InterPro" id="IPR047679">
    <property type="entry name" value="BREX_BrxC"/>
</dbReference>
<evidence type="ECO:0000256" key="1">
    <source>
        <dbReference type="SAM" id="Coils"/>
    </source>
</evidence>
<dbReference type="InterPro" id="IPR058037">
    <property type="entry name" value="BREX_BrxC_helical"/>
</dbReference>
<evidence type="ECO:0000259" key="4">
    <source>
        <dbReference type="Pfam" id="PF25792"/>
    </source>
</evidence>
<accession>A0ABT9V6F0</accession>
<dbReference type="InterPro" id="IPR058036">
    <property type="entry name" value="BREX_BrxC_4th"/>
</dbReference>
<dbReference type="RefSeq" id="WP_307151031.1">
    <property type="nucleotide sequence ID" value="NZ_JAUSTU010000013.1"/>
</dbReference>
<organism evidence="6 7">
    <name type="scientific">Anoxybacillus andreesenii</name>
    <dbReference type="NCBI Taxonomy" id="1325932"/>
    <lineage>
        <taxon>Bacteria</taxon>
        <taxon>Bacillati</taxon>
        <taxon>Bacillota</taxon>
        <taxon>Bacilli</taxon>
        <taxon>Bacillales</taxon>
        <taxon>Anoxybacillaceae</taxon>
        <taxon>Anoxybacillus</taxon>
    </lineage>
</organism>
<evidence type="ECO:0000259" key="5">
    <source>
        <dbReference type="Pfam" id="PF25796"/>
    </source>
</evidence>
<dbReference type="SUPFAM" id="SSF52540">
    <property type="entry name" value="P-loop containing nucleoside triphosphate hydrolases"/>
    <property type="match status" value="1"/>
</dbReference>